<comment type="caution">
    <text evidence="1">The sequence shown here is derived from an EMBL/GenBank/DDBJ whole genome shotgun (WGS) entry which is preliminary data.</text>
</comment>
<reference evidence="1 2" key="1">
    <citation type="submission" date="2018-10" db="EMBL/GenBank/DDBJ databases">
        <title>Fifty Aureobasidium pullulans genomes reveal a recombining polyextremotolerant generalist.</title>
        <authorList>
            <person name="Gostincar C."/>
            <person name="Turk M."/>
            <person name="Zajc J."/>
            <person name="Gunde-Cimerman N."/>
        </authorList>
    </citation>
    <scope>NUCLEOTIDE SEQUENCE [LARGE SCALE GENOMIC DNA]</scope>
    <source>
        <strain evidence="1 2">EXF-9785</strain>
    </source>
</reference>
<evidence type="ECO:0000313" key="1">
    <source>
        <dbReference type="EMBL" id="THX34904.1"/>
    </source>
</evidence>
<accession>A0A4S9ENY7</accession>
<evidence type="ECO:0000313" key="2">
    <source>
        <dbReference type="Proteomes" id="UP000308953"/>
    </source>
</evidence>
<dbReference type="AlphaFoldDB" id="A0A4S9ENY7"/>
<organism evidence="1 2">
    <name type="scientific">Aureobasidium pullulans</name>
    <name type="common">Black yeast</name>
    <name type="synonym">Pullularia pullulans</name>
    <dbReference type="NCBI Taxonomy" id="5580"/>
    <lineage>
        <taxon>Eukaryota</taxon>
        <taxon>Fungi</taxon>
        <taxon>Dikarya</taxon>
        <taxon>Ascomycota</taxon>
        <taxon>Pezizomycotina</taxon>
        <taxon>Dothideomycetes</taxon>
        <taxon>Dothideomycetidae</taxon>
        <taxon>Dothideales</taxon>
        <taxon>Saccotheciaceae</taxon>
        <taxon>Aureobasidium</taxon>
    </lineage>
</organism>
<sequence>MPSGVMHNIVVNDFAMAEVELCARAATGLFGSDKEVLECCIVLLDKRSEVGDGREARHAQACEERVNETASVREVELNHPLFGLLNVSVVRLDFSSRLMSAKETALPVGRRSTVRQVYDWGRVAKERRAAHCGMPDPEVVLGCSLGDGTLVEPSNAFKAGLR</sequence>
<dbReference type="Proteomes" id="UP000308953">
    <property type="component" value="Unassembled WGS sequence"/>
</dbReference>
<dbReference type="EMBL" id="QZAV01000212">
    <property type="protein sequence ID" value="THX34904.1"/>
    <property type="molecule type" value="Genomic_DNA"/>
</dbReference>
<protein>
    <submittedName>
        <fullName evidence="1">Uncharacterized protein</fullName>
    </submittedName>
</protein>
<gene>
    <name evidence="1" type="ORF">D6D10_07419</name>
</gene>
<proteinExistence type="predicted"/>
<name>A0A4S9ENY7_AURPU</name>